<keyword evidence="2" id="KW-1185">Reference proteome</keyword>
<accession>A0A9P3GA55</accession>
<organism evidence="1 2">
    <name type="scientific">Phanerochaete sordida</name>
    <dbReference type="NCBI Taxonomy" id="48140"/>
    <lineage>
        <taxon>Eukaryota</taxon>
        <taxon>Fungi</taxon>
        <taxon>Dikarya</taxon>
        <taxon>Basidiomycota</taxon>
        <taxon>Agaricomycotina</taxon>
        <taxon>Agaricomycetes</taxon>
        <taxon>Polyporales</taxon>
        <taxon>Phanerochaetaceae</taxon>
        <taxon>Phanerochaete</taxon>
    </lineage>
</organism>
<name>A0A9P3GA55_9APHY</name>
<protein>
    <submittedName>
        <fullName evidence="1">Uncharacterized protein</fullName>
    </submittedName>
</protein>
<dbReference type="AlphaFoldDB" id="A0A9P3GA55"/>
<dbReference type="EMBL" id="BPQB01000015">
    <property type="protein sequence ID" value="GJE90169.1"/>
    <property type="molecule type" value="Genomic_DNA"/>
</dbReference>
<evidence type="ECO:0000313" key="1">
    <source>
        <dbReference type="EMBL" id="GJE90169.1"/>
    </source>
</evidence>
<dbReference type="Proteomes" id="UP000703269">
    <property type="component" value="Unassembled WGS sequence"/>
</dbReference>
<gene>
    <name evidence="1" type="ORF">PsYK624_062950</name>
</gene>
<evidence type="ECO:0000313" key="2">
    <source>
        <dbReference type="Proteomes" id="UP000703269"/>
    </source>
</evidence>
<proteinExistence type="predicted"/>
<comment type="caution">
    <text evidence="1">The sequence shown here is derived from an EMBL/GenBank/DDBJ whole genome shotgun (WGS) entry which is preliminary data.</text>
</comment>
<reference evidence="1 2" key="1">
    <citation type="submission" date="2021-08" db="EMBL/GenBank/DDBJ databases">
        <title>Draft Genome Sequence of Phanerochaete sordida strain YK-624.</title>
        <authorList>
            <person name="Mori T."/>
            <person name="Dohra H."/>
            <person name="Suzuki T."/>
            <person name="Kawagishi H."/>
            <person name="Hirai H."/>
        </authorList>
    </citation>
    <scope>NUCLEOTIDE SEQUENCE [LARGE SCALE GENOMIC DNA]</scope>
    <source>
        <strain evidence="1 2">YK-624</strain>
    </source>
</reference>
<sequence>MADVRGDWEIVEFKPVTSKGLVRSSVACALSYATGGPQRGEGSDSFSGLKRSMSVGLHCCTLQAQWAEFRKITRHLLNNAGKAKEVCQRASTRPPEAYLDIS</sequence>